<reference evidence="3 4" key="1">
    <citation type="submission" date="2022-10" db="EMBL/GenBank/DDBJ databases">
        <title>Luteolibacter arcticus strain CCTCC AB 2014275, whole genome shotgun sequencing project.</title>
        <authorList>
            <person name="Zhao G."/>
            <person name="Shen L."/>
        </authorList>
    </citation>
    <scope>NUCLEOTIDE SEQUENCE [LARGE SCALE GENOMIC DNA]</scope>
    <source>
        <strain evidence="3 4">CCTCC AB 2014275</strain>
    </source>
</reference>
<comment type="caution">
    <text evidence="3">The sequence shown here is derived from an EMBL/GenBank/DDBJ whole genome shotgun (WGS) entry which is preliminary data.</text>
</comment>
<dbReference type="Proteomes" id="UP001320876">
    <property type="component" value="Unassembled WGS sequence"/>
</dbReference>
<dbReference type="Pfam" id="PF03009">
    <property type="entry name" value="GDPD"/>
    <property type="match status" value="1"/>
</dbReference>
<dbReference type="PANTHER" id="PTHR46211:SF1">
    <property type="entry name" value="GLYCEROPHOSPHODIESTER PHOSPHODIESTERASE, CYTOPLASMIC"/>
    <property type="match status" value="1"/>
</dbReference>
<evidence type="ECO:0000256" key="1">
    <source>
        <dbReference type="SAM" id="SignalP"/>
    </source>
</evidence>
<organism evidence="3 4">
    <name type="scientific">Luteolibacter arcticus</name>
    <dbReference type="NCBI Taxonomy" id="1581411"/>
    <lineage>
        <taxon>Bacteria</taxon>
        <taxon>Pseudomonadati</taxon>
        <taxon>Verrucomicrobiota</taxon>
        <taxon>Verrucomicrobiia</taxon>
        <taxon>Verrucomicrobiales</taxon>
        <taxon>Verrucomicrobiaceae</taxon>
        <taxon>Luteolibacter</taxon>
    </lineage>
</organism>
<dbReference type="Gene3D" id="3.20.20.190">
    <property type="entry name" value="Phosphatidylinositol (PI) phosphodiesterase"/>
    <property type="match status" value="1"/>
</dbReference>
<dbReference type="SUPFAM" id="SSF51695">
    <property type="entry name" value="PLC-like phosphodiesterases"/>
    <property type="match status" value="1"/>
</dbReference>
<dbReference type="PROSITE" id="PS51704">
    <property type="entry name" value="GP_PDE"/>
    <property type="match status" value="1"/>
</dbReference>
<feature type="chain" id="PRO_5047490703" evidence="1">
    <location>
        <begin position="22"/>
        <end position="270"/>
    </location>
</feature>
<dbReference type="CDD" id="cd08556">
    <property type="entry name" value="GDPD"/>
    <property type="match status" value="1"/>
</dbReference>
<dbReference type="InterPro" id="IPR030395">
    <property type="entry name" value="GP_PDE_dom"/>
</dbReference>
<evidence type="ECO:0000259" key="2">
    <source>
        <dbReference type="PROSITE" id="PS51704"/>
    </source>
</evidence>
<dbReference type="InterPro" id="IPR017946">
    <property type="entry name" value="PLC-like_Pdiesterase_TIM-brl"/>
</dbReference>
<gene>
    <name evidence="3" type="ORF">OKA05_14000</name>
</gene>
<evidence type="ECO:0000313" key="4">
    <source>
        <dbReference type="Proteomes" id="UP001320876"/>
    </source>
</evidence>
<accession>A0ABT3GJH6</accession>
<proteinExistence type="predicted"/>
<keyword evidence="4" id="KW-1185">Reference proteome</keyword>
<evidence type="ECO:0000313" key="3">
    <source>
        <dbReference type="EMBL" id="MCW1923674.1"/>
    </source>
</evidence>
<dbReference type="PANTHER" id="PTHR46211">
    <property type="entry name" value="GLYCEROPHOSPHORYL DIESTER PHOSPHODIESTERASE"/>
    <property type="match status" value="1"/>
</dbReference>
<dbReference type="EMBL" id="JAPDDT010000005">
    <property type="protein sequence ID" value="MCW1923674.1"/>
    <property type="molecule type" value="Genomic_DNA"/>
</dbReference>
<feature type="domain" description="GP-PDE" evidence="2">
    <location>
        <begin position="26"/>
        <end position="265"/>
    </location>
</feature>
<sequence>MKRLLLSALSIAALLAPSADAEPKKPFHFAHRGGAFEFEENTLFAFRSSYEKGIRGFETDIRMTKDGKLVILHDDSLDRTHHGKGPVEALDSESAKGITTLKQNEPLLFLDTLLDFLADKPGLYVEFEMKTGNKTLYSDDRIDEYVREVHKHVMARRPERSTWVFTSFDPRPLKAIRQIDPQAEIMFIKGGPLDEALMTAASEIGARRIACKMEGTTRLAVKAAQKQGFTVTGWPGHNISDYFLGLGLGVDAICSDVPVMIQEYIDSQGK</sequence>
<name>A0ABT3GJH6_9BACT</name>
<keyword evidence="1" id="KW-0732">Signal</keyword>
<dbReference type="RefSeq" id="WP_264487783.1">
    <property type="nucleotide sequence ID" value="NZ_JAPDDT010000005.1"/>
</dbReference>
<feature type="signal peptide" evidence="1">
    <location>
        <begin position="1"/>
        <end position="21"/>
    </location>
</feature>
<protein>
    <submittedName>
        <fullName evidence="3">Glycerophosphodiester phosphodiesterase</fullName>
    </submittedName>
</protein>